<proteinExistence type="predicted"/>
<evidence type="ECO:0000259" key="3">
    <source>
        <dbReference type="PROSITE" id="PS51186"/>
    </source>
</evidence>
<dbReference type="EC" id="2.3.1.-" evidence="4"/>
<dbReference type="EMBL" id="JBHUOX010000004">
    <property type="protein sequence ID" value="MFD3000197.1"/>
    <property type="molecule type" value="Genomic_DNA"/>
</dbReference>
<evidence type="ECO:0000313" key="5">
    <source>
        <dbReference type="Proteomes" id="UP001597641"/>
    </source>
</evidence>
<sequence length="311" mass="35093">MLFNFSVDGRKQTKHIYATVEMPDFRFTFLTEKELPELHDTFLQAFADYLVPIQLSSDQFKAKIKREGITPSFCVAAYAGTEMAGFILTGLGEWHGKPTAYNAGTGVLPQYRGYNLAQQLYAFLLPKLRESGVEQCLLEVIQENAPALRAYKAVGFNKTRSLDLLRAQKAELLLKEGEPDTAVAIDAVSKPDWRTYVHFWDAEPSWQNTAEAIKRSPDEKVMLEARNEEQEVVGYIILFPNAGSVAQFAVDKRSRGKGIGTALLREAVELTKVTSLMFVNIDSTSTSLLSYLERRHFRHVLSQYEMLLPIV</sequence>
<dbReference type="Gene3D" id="3.40.630.30">
    <property type="match status" value="2"/>
</dbReference>
<protein>
    <submittedName>
        <fullName evidence="4">GNAT family N-acetyltransferase</fullName>
        <ecNumber evidence="4">2.3.1.-</ecNumber>
    </submittedName>
</protein>
<dbReference type="InterPro" id="IPR050680">
    <property type="entry name" value="YpeA/RimI_acetyltransf"/>
</dbReference>
<dbReference type="Pfam" id="PF00583">
    <property type="entry name" value="Acetyltransf_1"/>
    <property type="match status" value="2"/>
</dbReference>
<dbReference type="RefSeq" id="WP_377482945.1">
    <property type="nucleotide sequence ID" value="NZ_JBHUOX010000004.1"/>
</dbReference>
<dbReference type="SUPFAM" id="SSF55729">
    <property type="entry name" value="Acyl-CoA N-acyltransferases (Nat)"/>
    <property type="match status" value="1"/>
</dbReference>
<feature type="domain" description="N-acetyltransferase" evidence="3">
    <location>
        <begin position="25"/>
        <end position="178"/>
    </location>
</feature>
<dbReference type="PANTHER" id="PTHR43420">
    <property type="entry name" value="ACETYLTRANSFERASE"/>
    <property type="match status" value="1"/>
</dbReference>
<dbReference type="PROSITE" id="PS51186">
    <property type="entry name" value="GNAT"/>
    <property type="match status" value="2"/>
</dbReference>
<name>A0ABW6BTA1_9BACT</name>
<gene>
    <name evidence="4" type="ORF">ACFS7Z_07480</name>
</gene>
<keyword evidence="1 4" id="KW-0808">Transferase</keyword>
<organism evidence="4 5">
    <name type="scientific">Pontibacter toksunensis</name>
    <dbReference type="NCBI Taxonomy" id="1332631"/>
    <lineage>
        <taxon>Bacteria</taxon>
        <taxon>Pseudomonadati</taxon>
        <taxon>Bacteroidota</taxon>
        <taxon>Cytophagia</taxon>
        <taxon>Cytophagales</taxon>
        <taxon>Hymenobacteraceae</taxon>
        <taxon>Pontibacter</taxon>
    </lineage>
</organism>
<feature type="domain" description="N-acetyltransferase" evidence="3">
    <location>
        <begin position="183"/>
        <end position="311"/>
    </location>
</feature>
<dbReference type="Proteomes" id="UP001597641">
    <property type="component" value="Unassembled WGS sequence"/>
</dbReference>
<keyword evidence="2 4" id="KW-0012">Acyltransferase</keyword>
<evidence type="ECO:0000313" key="4">
    <source>
        <dbReference type="EMBL" id="MFD3000197.1"/>
    </source>
</evidence>
<dbReference type="InterPro" id="IPR000182">
    <property type="entry name" value="GNAT_dom"/>
</dbReference>
<dbReference type="CDD" id="cd04301">
    <property type="entry name" value="NAT_SF"/>
    <property type="match status" value="1"/>
</dbReference>
<dbReference type="GO" id="GO:0016746">
    <property type="term" value="F:acyltransferase activity"/>
    <property type="evidence" value="ECO:0007669"/>
    <property type="project" value="UniProtKB-KW"/>
</dbReference>
<reference evidence="5" key="1">
    <citation type="journal article" date="2019" name="Int. J. Syst. Evol. Microbiol.">
        <title>The Global Catalogue of Microorganisms (GCM) 10K type strain sequencing project: providing services to taxonomists for standard genome sequencing and annotation.</title>
        <authorList>
            <consortium name="The Broad Institute Genomics Platform"/>
            <consortium name="The Broad Institute Genome Sequencing Center for Infectious Disease"/>
            <person name="Wu L."/>
            <person name="Ma J."/>
        </authorList>
    </citation>
    <scope>NUCLEOTIDE SEQUENCE [LARGE SCALE GENOMIC DNA]</scope>
    <source>
        <strain evidence="5">KCTC 23984</strain>
    </source>
</reference>
<dbReference type="InterPro" id="IPR016181">
    <property type="entry name" value="Acyl_CoA_acyltransferase"/>
</dbReference>
<keyword evidence="5" id="KW-1185">Reference proteome</keyword>
<dbReference type="PANTHER" id="PTHR43420:SF44">
    <property type="entry name" value="ACETYLTRANSFERASE YPEA"/>
    <property type="match status" value="1"/>
</dbReference>
<evidence type="ECO:0000256" key="2">
    <source>
        <dbReference type="ARBA" id="ARBA00023315"/>
    </source>
</evidence>
<accession>A0ABW6BTA1</accession>
<comment type="caution">
    <text evidence="4">The sequence shown here is derived from an EMBL/GenBank/DDBJ whole genome shotgun (WGS) entry which is preliminary data.</text>
</comment>
<evidence type="ECO:0000256" key="1">
    <source>
        <dbReference type="ARBA" id="ARBA00022679"/>
    </source>
</evidence>